<reference evidence="2 3" key="1">
    <citation type="submission" date="2020-08" db="EMBL/GenBank/DDBJ databases">
        <title>Genomic Encyclopedia of Type Strains, Phase IV (KMG-IV): sequencing the most valuable type-strain genomes for metagenomic binning, comparative biology and taxonomic classification.</title>
        <authorList>
            <person name="Goeker M."/>
        </authorList>
    </citation>
    <scope>NUCLEOTIDE SEQUENCE [LARGE SCALE GENOMIC DNA]</scope>
    <source>
        <strain evidence="2 3">DSM 19979</strain>
    </source>
</reference>
<name>A0A840A9M3_9PROT</name>
<dbReference type="EMBL" id="JACIDJ010000001">
    <property type="protein sequence ID" value="MBB3896860.1"/>
    <property type="molecule type" value="Genomic_DNA"/>
</dbReference>
<evidence type="ECO:0000313" key="3">
    <source>
        <dbReference type="Proteomes" id="UP000553193"/>
    </source>
</evidence>
<organism evidence="2 3">
    <name type="scientific">Roseococcus suduntuyensis</name>
    <dbReference type="NCBI Taxonomy" id="455361"/>
    <lineage>
        <taxon>Bacteria</taxon>
        <taxon>Pseudomonadati</taxon>
        <taxon>Pseudomonadota</taxon>
        <taxon>Alphaproteobacteria</taxon>
        <taxon>Acetobacterales</taxon>
        <taxon>Roseomonadaceae</taxon>
        <taxon>Roseococcus</taxon>
    </lineage>
</organism>
<evidence type="ECO:0000256" key="1">
    <source>
        <dbReference type="SAM" id="MobiDB-lite"/>
    </source>
</evidence>
<feature type="region of interest" description="Disordered" evidence="1">
    <location>
        <begin position="16"/>
        <end position="69"/>
    </location>
</feature>
<accession>A0A840A9M3</accession>
<comment type="caution">
    <text evidence="2">The sequence shown here is derived from an EMBL/GenBank/DDBJ whole genome shotgun (WGS) entry which is preliminary data.</text>
</comment>
<sequence>MITTNSLAAFTQEVVRNRPALAPQGTRPPETAAAERAARPEPVAERRLEAVPPQPVKPGPRGSLLDLKV</sequence>
<gene>
    <name evidence="2" type="ORF">GGQ83_000286</name>
</gene>
<proteinExistence type="predicted"/>
<keyword evidence="3" id="KW-1185">Reference proteome</keyword>
<dbReference type="Proteomes" id="UP000553193">
    <property type="component" value="Unassembled WGS sequence"/>
</dbReference>
<feature type="compositionally biased region" description="Basic and acidic residues" evidence="1">
    <location>
        <begin position="36"/>
        <end position="49"/>
    </location>
</feature>
<dbReference type="RefSeq" id="WP_184381814.1">
    <property type="nucleotide sequence ID" value="NZ_JACIDJ010000001.1"/>
</dbReference>
<evidence type="ECO:0000313" key="2">
    <source>
        <dbReference type="EMBL" id="MBB3896860.1"/>
    </source>
</evidence>
<protein>
    <submittedName>
        <fullName evidence="2">Uncharacterized protein</fullName>
    </submittedName>
</protein>
<dbReference type="AlphaFoldDB" id="A0A840A9M3"/>